<protein>
    <recommendedName>
        <fullName evidence="4">S1 motif domain-containing protein</fullName>
    </recommendedName>
</protein>
<sequence length="598" mass="64792">MTVEQWSGTGTELAERIKLKRPRHLVVISRDKYRPHLYLDTDEVARQVSGSADVVIVDNGRTTYELEEALPPGDTVYGNAGRVYPGDLLGHSHRYPSVPILAERADLVAQRTQDLINLVHGMPKLRSEHQRAAAAAAEAAVAGTVVGVHDSGEDAFVLLESGAVTSLRHDSLVPGVRLDWYVPEQMQVSGTLTSAGLNLRSSLIKQQIMDVYSYGDVVLALVKKVREDYAYLEPLPGDSIRVSRTDVTSNPQDSLADFLTVGEVVPARLVSKKGKQRLVLHDVDEDEPVREAPALITGGPPWLVYGRNLAPKHDDGAHAGAESAPEARGEHEDGADAAGELQTPAAPAESIAAGAGTAEAPSGVVQLAGLDAERLGELSGAVGELLREVAPLKALLAGAQRGLLGQSGGSDAGLREQLREQRAEIVKLREEVDRHKQQVRDIRRRAKGAKSQPSGRRGLPVDDFATVEDALRFEVYVEWVSRVDAAEKPHFPLPDHYDVGEKFVDSFMALQPEAQGKTLKALVDILTGRAHKIPSRQVHALRTGDGGDDPQIERADGARCFRASVEVNAPSARRVHYWKLPDGTIELHEVVIHDKTTV</sequence>
<organism evidence="2 3">
    <name type="scientific">Zhihengliuella halotolerans</name>
    <dbReference type="NCBI Taxonomy" id="370736"/>
    <lineage>
        <taxon>Bacteria</taxon>
        <taxon>Bacillati</taxon>
        <taxon>Actinomycetota</taxon>
        <taxon>Actinomycetes</taxon>
        <taxon>Micrococcales</taxon>
        <taxon>Micrococcaceae</taxon>
        <taxon>Zhihengliuella</taxon>
    </lineage>
</organism>
<keyword evidence="3" id="KW-1185">Reference proteome</keyword>
<evidence type="ECO:0008006" key="4">
    <source>
        <dbReference type="Google" id="ProtNLM"/>
    </source>
</evidence>
<comment type="caution">
    <text evidence="2">The sequence shown here is derived from an EMBL/GenBank/DDBJ whole genome shotgun (WGS) entry which is preliminary data.</text>
</comment>
<proteinExistence type="predicted"/>
<accession>A0A4Q8ADE4</accession>
<dbReference type="Proteomes" id="UP000292685">
    <property type="component" value="Unassembled WGS sequence"/>
</dbReference>
<name>A0A4Q8ADE4_9MICC</name>
<feature type="region of interest" description="Disordered" evidence="1">
    <location>
        <begin position="307"/>
        <end position="335"/>
    </location>
</feature>
<dbReference type="RefSeq" id="WP_130450857.1">
    <property type="nucleotide sequence ID" value="NZ_SHLA01000001.1"/>
</dbReference>
<dbReference type="OrthoDB" id="8452205at2"/>
<feature type="region of interest" description="Disordered" evidence="1">
    <location>
        <begin position="437"/>
        <end position="461"/>
    </location>
</feature>
<dbReference type="AlphaFoldDB" id="A0A4Q8ADE4"/>
<feature type="compositionally biased region" description="Basic and acidic residues" evidence="1">
    <location>
        <begin position="325"/>
        <end position="334"/>
    </location>
</feature>
<evidence type="ECO:0000256" key="1">
    <source>
        <dbReference type="SAM" id="MobiDB-lite"/>
    </source>
</evidence>
<evidence type="ECO:0000313" key="3">
    <source>
        <dbReference type="Proteomes" id="UP000292685"/>
    </source>
</evidence>
<evidence type="ECO:0000313" key="2">
    <source>
        <dbReference type="EMBL" id="RZU62252.1"/>
    </source>
</evidence>
<dbReference type="EMBL" id="SHLA01000001">
    <property type="protein sequence ID" value="RZU62252.1"/>
    <property type="molecule type" value="Genomic_DNA"/>
</dbReference>
<gene>
    <name evidence="2" type="ORF">EV380_1845</name>
</gene>
<reference evidence="2 3" key="1">
    <citation type="submission" date="2019-02" db="EMBL/GenBank/DDBJ databases">
        <title>Sequencing the genomes of 1000 actinobacteria strains.</title>
        <authorList>
            <person name="Klenk H.-P."/>
        </authorList>
    </citation>
    <scope>NUCLEOTIDE SEQUENCE [LARGE SCALE GENOMIC DNA]</scope>
    <source>
        <strain evidence="2 3">DSM 17364</strain>
    </source>
</reference>